<comment type="caution">
    <text evidence="2">The sequence shown here is derived from an EMBL/GenBank/DDBJ whole genome shotgun (WGS) entry which is preliminary data.</text>
</comment>
<dbReference type="RefSeq" id="WP_077922566.1">
    <property type="nucleotide sequence ID" value="NZ_SBLB01000004.1"/>
</dbReference>
<gene>
    <name evidence="2" type="ORF">EQG79_17000</name>
</gene>
<name>A0A4Q2UNH5_9BACT</name>
<reference evidence="2 3" key="1">
    <citation type="submission" date="2019-01" db="EMBL/GenBank/DDBJ databases">
        <title>Spirosoma flava sp. nov., a propanil-degrading bacterium isolated from herbicide-contaminated soil.</title>
        <authorList>
            <person name="Zhang L."/>
            <person name="Jiang J.-D."/>
        </authorList>
    </citation>
    <scope>NUCLEOTIDE SEQUENCE [LARGE SCALE GENOMIC DNA]</scope>
    <source>
        <strain evidence="2 3">TY50</strain>
    </source>
</reference>
<dbReference type="EMBL" id="SBLB01000004">
    <property type="protein sequence ID" value="RYC69095.1"/>
    <property type="molecule type" value="Genomic_DNA"/>
</dbReference>
<dbReference type="AlphaFoldDB" id="A0A4Q2UNH5"/>
<sequence length="133" mass="14602">MSVFTEDAGRFLNARETKTMTGAYRDRKVSVGLKPDDYIRSEYFGINQVMHLLKQPGCVGLRVHHAKRWEDADGNPTEPGQGQLIPRVLLSGVDANGHDMPIRASQSGLKDMPGDGDDETLGDGHTCPRHCGQ</sequence>
<feature type="region of interest" description="Disordered" evidence="1">
    <location>
        <begin position="95"/>
        <end position="133"/>
    </location>
</feature>
<protein>
    <submittedName>
        <fullName evidence="2">Uncharacterized protein</fullName>
    </submittedName>
</protein>
<organism evidence="2 3">
    <name type="scientific">Spirosoma sordidisoli</name>
    <dbReference type="NCBI Taxonomy" id="2502893"/>
    <lineage>
        <taxon>Bacteria</taxon>
        <taxon>Pseudomonadati</taxon>
        <taxon>Bacteroidota</taxon>
        <taxon>Cytophagia</taxon>
        <taxon>Cytophagales</taxon>
        <taxon>Cytophagaceae</taxon>
        <taxon>Spirosoma</taxon>
    </lineage>
</organism>
<accession>A0A4Q2UNH5</accession>
<keyword evidence="3" id="KW-1185">Reference proteome</keyword>
<evidence type="ECO:0000313" key="3">
    <source>
        <dbReference type="Proteomes" id="UP000290407"/>
    </source>
</evidence>
<proteinExistence type="predicted"/>
<evidence type="ECO:0000313" key="2">
    <source>
        <dbReference type="EMBL" id="RYC69095.1"/>
    </source>
</evidence>
<dbReference type="Proteomes" id="UP000290407">
    <property type="component" value="Unassembled WGS sequence"/>
</dbReference>
<evidence type="ECO:0000256" key="1">
    <source>
        <dbReference type="SAM" id="MobiDB-lite"/>
    </source>
</evidence>